<dbReference type="InterPro" id="IPR043502">
    <property type="entry name" value="DNA/RNA_pol_sf"/>
</dbReference>
<dbReference type="PROSITE" id="PS50878">
    <property type="entry name" value="RT_POL"/>
    <property type="match status" value="1"/>
</dbReference>
<dbReference type="Pfam" id="PF00078">
    <property type="entry name" value="RVT_1"/>
    <property type="match status" value="1"/>
</dbReference>
<evidence type="ECO:0000313" key="6">
    <source>
        <dbReference type="EMBL" id="JAG12702.1"/>
    </source>
</evidence>
<dbReference type="CDD" id="cd09274">
    <property type="entry name" value="RNase_HI_RT_Ty3"/>
    <property type="match status" value="1"/>
</dbReference>
<evidence type="ECO:0000259" key="5">
    <source>
        <dbReference type="PROSITE" id="PS50878"/>
    </source>
</evidence>
<accession>A0A0A9WW63</accession>
<keyword evidence="2" id="KW-0540">Nuclease</keyword>
<protein>
    <submittedName>
        <fullName evidence="6">Retrovirus-related Pol polyprotein from transposon opus</fullName>
    </submittedName>
</protein>
<dbReference type="AlphaFoldDB" id="A0A0A9WW63"/>
<keyword evidence="1" id="KW-0548">Nucleotidyltransferase</keyword>
<dbReference type="InterPro" id="IPR041577">
    <property type="entry name" value="RT_RNaseH_2"/>
</dbReference>
<dbReference type="InterPro" id="IPR043128">
    <property type="entry name" value="Rev_trsase/Diguanyl_cyclase"/>
</dbReference>
<evidence type="ECO:0000256" key="4">
    <source>
        <dbReference type="ARBA" id="ARBA00022918"/>
    </source>
</evidence>
<dbReference type="PANTHER" id="PTHR37984">
    <property type="entry name" value="PROTEIN CBG26694"/>
    <property type="match status" value="1"/>
</dbReference>
<dbReference type="CDD" id="cd01647">
    <property type="entry name" value="RT_LTR"/>
    <property type="match status" value="1"/>
</dbReference>
<proteinExistence type="predicted"/>
<dbReference type="GO" id="GO:0004519">
    <property type="term" value="F:endonuclease activity"/>
    <property type="evidence" value="ECO:0007669"/>
    <property type="project" value="UniProtKB-KW"/>
</dbReference>
<dbReference type="InterPro" id="IPR050951">
    <property type="entry name" value="Retrovirus_Pol_polyprotein"/>
</dbReference>
<evidence type="ECO:0000256" key="2">
    <source>
        <dbReference type="ARBA" id="ARBA00022722"/>
    </source>
</evidence>
<dbReference type="FunFam" id="3.30.70.270:FF:000026">
    <property type="entry name" value="Transposon Ty3-G Gag-Pol polyprotein"/>
    <property type="match status" value="1"/>
</dbReference>
<feature type="non-terminal residue" evidence="6">
    <location>
        <position position="741"/>
    </location>
</feature>
<evidence type="ECO:0000256" key="1">
    <source>
        <dbReference type="ARBA" id="ARBA00022695"/>
    </source>
</evidence>
<dbReference type="Pfam" id="PF17919">
    <property type="entry name" value="RT_RNaseH_2"/>
    <property type="match status" value="1"/>
</dbReference>
<keyword evidence="4" id="KW-0695">RNA-directed DNA polymerase</keyword>
<dbReference type="SUPFAM" id="SSF50630">
    <property type="entry name" value="Acid proteases"/>
    <property type="match status" value="1"/>
</dbReference>
<feature type="non-terminal residue" evidence="6">
    <location>
        <position position="1"/>
    </location>
</feature>
<gene>
    <name evidence="6" type="primary">pol_431</name>
    <name evidence="6" type="ORF">CM83_17692</name>
</gene>
<evidence type="ECO:0000256" key="3">
    <source>
        <dbReference type="ARBA" id="ARBA00022759"/>
    </source>
</evidence>
<dbReference type="SUPFAM" id="SSF56672">
    <property type="entry name" value="DNA/RNA polymerases"/>
    <property type="match status" value="1"/>
</dbReference>
<keyword evidence="3" id="KW-0378">Hydrolase</keyword>
<dbReference type="InterPro" id="IPR021109">
    <property type="entry name" value="Peptidase_aspartic_dom_sf"/>
</dbReference>
<dbReference type="Gene3D" id="3.30.70.270">
    <property type="match status" value="2"/>
</dbReference>
<reference evidence="6" key="2">
    <citation type="submission" date="2014-07" db="EMBL/GenBank/DDBJ databases">
        <authorList>
            <person name="Hull J."/>
        </authorList>
    </citation>
    <scope>NUCLEOTIDE SEQUENCE</scope>
</reference>
<dbReference type="EMBL" id="GBHO01030902">
    <property type="protein sequence ID" value="JAG12702.1"/>
    <property type="molecule type" value="Transcribed_RNA"/>
</dbReference>
<keyword evidence="3" id="KW-0255">Endonuclease</keyword>
<reference evidence="6" key="1">
    <citation type="journal article" date="2014" name="PLoS ONE">
        <title>Transcriptome-Based Identification of ABC Transporters in the Western Tarnished Plant Bug Lygus hesperus.</title>
        <authorList>
            <person name="Hull J.J."/>
            <person name="Chaney K."/>
            <person name="Geib S.M."/>
            <person name="Fabrick J.A."/>
            <person name="Brent C.S."/>
            <person name="Walsh D."/>
            <person name="Lavine L.C."/>
        </authorList>
    </citation>
    <scope>NUCLEOTIDE SEQUENCE</scope>
</reference>
<feature type="domain" description="Reverse transcriptase" evidence="5">
    <location>
        <begin position="257"/>
        <end position="433"/>
    </location>
</feature>
<organism evidence="6">
    <name type="scientific">Lygus hesperus</name>
    <name type="common">Western plant bug</name>
    <dbReference type="NCBI Taxonomy" id="30085"/>
    <lineage>
        <taxon>Eukaryota</taxon>
        <taxon>Metazoa</taxon>
        <taxon>Ecdysozoa</taxon>
        <taxon>Arthropoda</taxon>
        <taxon>Hexapoda</taxon>
        <taxon>Insecta</taxon>
        <taxon>Pterygota</taxon>
        <taxon>Neoptera</taxon>
        <taxon>Paraneoptera</taxon>
        <taxon>Hemiptera</taxon>
        <taxon>Heteroptera</taxon>
        <taxon>Panheteroptera</taxon>
        <taxon>Cimicomorpha</taxon>
        <taxon>Miridae</taxon>
        <taxon>Mirini</taxon>
        <taxon>Lygus</taxon>
    </lineage>
</organism>
<dbReference type="Gene3D" id="3.10.10.10">
    <property type="entry name" value="HIV Type 1 Reverse Transcriptase, subunit A, domain 1"/>
    <property type="match status" value="1"/>
</dbReference>
<sequence length="741" mass="84604">SFCGLQRHERSACPARRSSCRICSELGHWAAVCRSRRINEVNDYNNSYKSNSEDREYNCQNSHTNNTFIGGVNINSVSNKKLMVKLEIPSFDKFVNMEVDSGADVSCYPLEMVPEASLSRVNGPDRNFYGPSGEILESIGSLNIELVYNNRSYVVKFYVVRKFKHPLLGRPAIFQMNLISLNFEPSQIVNEITASDEMLEKIKKQFPEVFHEIGTFTGAINIQLCEKYIPFAQTVPRMVPIALLGKLKNELDRLEKLDIIAPITEPTEWCSPIVVIPKGDGVRMCCDYTKLNPYVKRPYFPINSVEVTLAQLKGAKHFSKIDLNSGFYQVKLEESCQHMTTFITPFGRYFFKSLPFGISCAPEYFTAKVAKIANNLPGIVFHVDDFLIFAPTKEEHDKILFELLQRFKEEGITISETKSIFGVSELSYLGHIISDKGISIDPTRVKAIEDFPSPTCKKEVQQFLGMVNFSSRFIKDRSTVLEPLNHLLKEGVIFVWDEPQETSFRKIKNALKQAPCLAFFDPNLQIIVSADSSSYGLGACLMQEKEGTREIVAYASRTLRESEKKLTSQIERETLALTWATEKFSEYVIGLKIVLETDHKPLLQLLQSKPIDELTPRLMRLRLRLMRYNYVVQYTPGKQLVVSDCLSRNPIPNSDRSSIELFDEIESFVCNIVKSLPIKDSYLEKIKSEQLKDHVCEKIKLYCSSGWPAKRDLDPQCFPYYQYRHDFSVIDSLLAKASRIV</sequence>
<dbReference type="FunFam" id="3.10.20.370:FF:000001">
    <property type="entry name" value="Retrovirus-related Pol polyprotein from transposon 17.6-like protein"/>
    <property type="match status" value="1"/>
</dbReference>
<dbReference type="PANTHER" id="PTHR37984:SF9">
    <property type="entry name" value="INTEGRASE CATALYTIC DOMAIN-CONTAINING PROTEIN"/>
    <property type="match status" value="1"/>
</dbReference>
<keyword evidence="1" id="KW-0808">Transferase</keyword>
<name>A0A0A9WW63_LYGHE</name>
<dbReference type="InterPro" id="IPR000477">
    <property type="entry name" value="RT_dom"/>
</dbReference>
<dbReference type="GO" id="GO:0003964">
    <property type="term" value="F:RNA-directed DNA polymerase activity"/>
    <property type="evidence" value="ECO:0007669"/>
    <property type="project" value="UniProtKB-KW"/>
</dbReference>